<feature type="region of interest" description="Disordered" evidence="2">
    <location>
        <begin position="1"/>
        <end position="35"/>
    </location>
</feature>
<accession>A0ABR6YDN7</accession>
<dbReference type="EMBL" id="JACOGA010000012">
    <property type="protein sequence ID" value="MBC3874653.1"/>
    <property type="molecule type" value="Genomic_DNA"/>
</dbReference>
<dbReference type="Proteomes" id="UP000624279">
    <property type="component" value="Unassembled WGS sequence"/>
</dbReference>
<evidence type="ECO:0000313" key="4">
    <source>
        <dbReference type="EMBL" id="MBC3874653.1"/>
    </source>
</evidence>
<gene>
    <name evidence="4" type="ORF">H8K55_13770</name>
</gene>
<proteinExistence type="predicted"/>
<comment type="caution">
    <text evidence="4">The sequence shown here is derived from an EMBL/GenBank/DDBJ whole genome shotgun (WGS) entry which is preliminary data.</text>
</comment>
<evidence type="ECO:0000256" key="3">
    <source>
        <dbReference type="SAM" id="Phobius"/>
    </source>
</evidence>
<evidence type="ECO:0000256" key="2">
    <source>
        <dbReference type="SAM" id="MobiDB-lite"/>
    </source>
</evidence>
<reference evidence="4 5" key="1">
    <citation type="submission" date="2020-08" db="EMBL/GenBank/DDBJ databases">
        <title>Novel species isolated from subtropical streams in China.</title>
        <authorList>
            <person name="Lu H."/>
        </authorList>
    </citation>
    <scope>NUCLEOTIDE SEQUENCE [LARGE SCALE GENOMIC DNA]</scope>
    <source>
        <strain evidence="4 5">LX15W</strain>
    </source>
</reference>
<name>A0ABR6YDN7_9BURK</name>
<evidence type="ECO:0000256" key="1">
    <source>
        <dbReference type="SAM" id="Coils"/>
    </source>
</evidence>
<protein>
    <recommendedName>
        <fullName evidence="6">5-bromo-4-chloroindolyl phosphate hydrolysis protein</fullName>
    </recommendedName>
</protein>
<keyword evidence="5" id="KW-1185">Reference proteome</keyword>
<keyword evidence="3" id="KW-1133">Transmembrane helix</keyword>
<keyword evidence="3" id="KW-0472">Membrane</keyword>
<evidence type="ECO:0000313" key="5">
    <source>
        <dbReference type="Proteomes" id="UP000624279"/>
    </source>
</evidence>
<evidence type="ECO:0008006" key="6">
    <source>
        <dbReference type="Google" id="ProtNLM"/>
    </source>
</evidence>
<sequence>MRPSDPKYVASNRPVNSRTWAKKNPSQAGTEQNTEHHKKLRNKFHQRIAKLQNKQQLGPPLLEQLNATSSTSLHQKPGTGIILSSLLCSASALGLLLAAIQKSFNTGIVAGVGLLAGLGMIAYLRSVRSVRSVRQASATLAKNDSALFDIASLQAFDQALAGIADELSDELRAQLIAFKDQVWRLSHLVQQSSDTNCLSLEDRHYLNQSLQRYLPDSLQSYLRIPSALRNTQIIDQDYTAEQLLAQQIQLLQSEFDKYELQLNQSAAEDLIQQQRFLELKSTERDTA</sequence>
<organism evidence="4 5">
    <name type="scientific">Undibacterium flavidum</name>
    <dbReference type="NCBI Taxonomy" id="2762297"/>
    <lineage>
        <taxon>Bacteria</taxon>
        <taxon>Pseudomonadati</taxon>
        <taxon>Pseudomonadota</taxon>
        <taxon>Betaproteobacteria</taxon>
        <taxon>Burkholderiales</taxon>
        <taxon>Oxalobacteraceae</taxon>
        <taxon>Undibacterium</taxon>
    </lineage>
</organism>
<keyword evidence="3" id="KW-0812">Transmembrane</keyword>
<keyword evidence="1" id="KW-0175">Coiled coil</keyword>
<feature type="transmembrane region" description="Helical" evidence="3">
    <location>
        <begin position="106"/>
        <end position="124"/>
    </location>
</feature>
<feature type="transmembrane region" description="Helical" evidence="3">
    <location>
        <begin position="80"/>
        <end position="100"/>
    </location>
</feature>
<feature type="coiled-coil region" evidence="1">
    <location>
        <begin position="241"/>
        <end position="268"/>
    </location>
</feature>
<feature type="compositionally biased region" description="Polar residues" evidence="2">
    <location>
        <begin position="13"/>
        <end position="32"/>
    </location>
</feature>
<dbReference type="RefSeq" id="WP_186942639.1">
    <property type="nucleotide sequence ID" value="NZ_JACOGA010000012.1"/>
</dbReference>